<protein>
    <submittedName>
        <fullName evidence="1">Uncharacterized protein</fullName>
    </submittedName>
</protein>
<reference evidence="1 2" key="1">
    <citation type="journal article" date="2015" name="Genome Announc.">
        <title>Genome Sequences of Oblitimonas alkaliphila gen. nov. sp. nov. (Proposed), a Novel Bacterium of the Pseudomonadaceae Family.</title>
        <authorList>
            <person name="Lauer A.C."/>
            <person name="Nicholson A.C."/>
            <person name="Humrighouse B.W."/>
            <person name="Emery B."/>
            <person name="Drobish A."/>
            <person name="Juieng P."/>
            <person name="Loparev V."/>
            <person name="McQuiston J.R."/>
        </authorList>
    </citation>
    <scope>NUCLEOTIDE SEQUENCE [LARGE SCALE GENOMIC DNA]</scope>
    <source>
        <strain evidence="1 2">E5571</strain>
    </source>
</reference>
<organism evidence="1 2">
    <name type="scientific">Thiopseudomonas alkaliphila</name>
    <dbReference type="NCBI Taxonomy" id="1697053"/>
    <lineage>
        <taxon>Bacteria</taxon>
        <taxon>Pseudomonadati</taxon>
        <taxon>Pseudomonadota</taxon>
        <taxon>Gammaproteobacteria</taxon>
        <taxon>Pseudomonadales</taxon>
        <taxon>Pseudomonadaceae</taxon>
        <taxon>Thiopseudomonas</taxon>
    </lineage>
</organism>
<gene>
    <name evidence="1" type="ORF">AKN88_02250</name>
</gene>
<dbReference type="STRING" id="1697053.AKN87_04225"/>
<evidence type="ECO:0000313" key="1">
    <source>
        <dbReference type="EMBL" id="AKX60525.1"/>
    </source>
</evidence>
<dbReference type="EMBL" id="CP012365">
    <property type="protein sequence ID" value="AKX60525.1"/>
    <property type="molecule type" value="Genomic_DNA"/>
</dbReference>
<sequence length="116" mass="13403">MKALEGTGKQSTEAEDTVVTMFRAQGNEPFWTVELAEHEMRFITPEHLDGIELKIDERLAYAKGVTYSGLYEGQEFWLDIRSQPCQDTMVERDYEFTATFHWAGEDLLGCASRWDE</sequence>
<name>A0A0K1XGK8_9GAMM</name>
<keyword evidence="2" id="KW-1185">Reference proteome</keyword>
<evidence type="ECO:0000313" key="2">
    <source>
        <dbReference type="Proteomes" id="UP000063953"/>
    </source>
</evidence>
<dbReference type="AlphaFoldDB" id="A0A0K1XGK8"/>
<accession>A0A0K1XGK8</accession>
<dbReference type="Proteomes" id="UP000063953">
    <property type="component" value="Chromosome"/>
</dbReference>
<proteinExistence type="predicted"/>